<dbReference type="Proteomes" id="UP001595932">
    <property type="component" value="Unassembled WGS sequence"/>
</dbReference>
<feature type="transmembrane region" description="Helical" evidence="1">
    <location>
        <begin position="46"/>
        <end position="65"/>
    </location>
</feature>
<feature type="transmembrane region" description="Helical" evidence="1">
    <location>
        <begin position="71"/>
        <end position="89"/>
    </location>
</feature>
<accession>A0ABV9M6K0</accession>
<dbReference type="NCBIfam" id="TIGR04104">
    <property type="entry name" value="cxxc_20_cxxc"/>
    <property type="match status" value="1"/>
</dbReference>
<dbReference type="RefSeq" id="WP_377275928.1">
    <property type="nucleotide sequence ID" value="NZ_JBHSGL010000002.1"/>
</dbReference>
<dbReference type="InterPro" id="IPR026369">
    <property type="entry name" value="CxxC_20_CxxC"/>
</dbReference>
<proteinExistence type="predicted"/>
<keyword evidence="1" id="KW-0472">Membrane</keyword>
<dbReference type="EMBL" id="JBHSGL010000002">
    <property type="protein sequence ID" value="MFC4711442.1"/>
    <property type="molecule type" value="Genomic_DNA"/>
</dbReference>
<keyword evidence="1" id="KW-0812">Transmembrane</keyword>
<sequence length="99" mass="11034">MPKCQNCGKKWTWGQTACRLITLGDSLRCPHCRKEQFLTAAARKKTGTSVFAAPLIMFISVAFGIDPFASLALFAISFLFILGISPFFIELTDERGPMW</sequence>
<comment type="caution">
    <text evidence="2">The sequence shown here is derived from an EMBL/GenBank/DDBJ whole genome shotgun (WGS) entry which is preliminary data.</text>
</comment>
<protein>
    <submittedName>
        <fullName evidence="2">TIGR04104 family putative zinc finger protein</fullName>
    </submittedName>
</protein>
<gene>
    <name evidence="2" type="ORF">ACFO5U_01145</name>
</gene>
<keyword evidence="1" id="KW-1133">Transmembrane helix</keyword>
<keyword evidence="3" id="KW-1185">Reference proteome</keyword>
<name>A0ABV9M6K0_9BACL</name>
<organism evidence="2 3">
    <name type="scientific">Planococcus dechangensis</name>
    <dbReference type="NCBI Taxonomy" id="1176255"/>
    <lineage>
        <taxon>Bacteria</taxon>
        <taxon>Bacillati</taxon>
        <taxon>Bacillota</taxon>
        <taxon>Bacilli</taxon>
        <taxon>Bacillales</taxon>
        <taxon>Caryophanaceae</taxon>
        <taxon>Planococcus</taxon>
    </lineage>
</organism>
<reference evidence="3" key="1">
    <citation type="journal article" date="2019" name="Int. J. Syst. Evol. Microbiol.">
        <title>The Global Catalogue of Microorganisms (GCM) 10K type strain sequencing project: providing services to taxonomists for standard genome sequencing and annotation.</title>
        <authorList>
            <consortium name="The Broad Institute Genomics Platform"/>
            <consortium name="The Broad Institute Genome Sequencing Center for Infectious Disease"/>
            <person name="Wu L."/>
            <person name="Ma J."/>
        </authorList>
    </citation>
    <scope>NUCLEOTIDE SEQUENCE [LARGE SCALE GENOMIC DNA]</scope>
    <source>
        <strain evidence="3">CGMCC 1.12151</strain>
    </source>
</reference>
<evidence type="ECO:0000313" key="3">
    <source>
        <dbReference type="Proteomes" id="UP001595932"/>
    </source>
</evidence>
<evidence type="ECO:0000313" key="2">
    <source>
        <dbReference type="EMBL" id="MFC4711442.1"/>
    </source>
</evidence>
<evidence type="ECO:0000256" key="1">
    <source>
        <dbReference type="SAM" id="Phobius"/>
    </source>
</evidence>